<feature type="domain" description="HTH HARE-type" evidence="2">
    <location>
        <begin position="2"/>
        <end position="82"/>
    </location>
</feature>
<evidence type="ECO:0000313" key="3">
    <source>
        <dbReference type="EMBL" id="EFF41624.1"/>
    </source>
</evidence>
<dbReference type="NCBIfam" id="NF045964">
    <property type="entry name" value="RNAP_delt_plasma"/>
    <property type="match status" value="1"/>
</dbReference>
<dbReference type="STRING" id="747682.MALL_0680"/>
<protein>
    <recommendedName>
        <fullName evidence="2">HTH HARE-type domain-containing protein</fullName>
    </recommendedName>
</protein>
<comment type="caution">
    <text evidence="3">The sequence shown here is derived from an EMBL/GenBank/DDBJ whole genome shotgun (WGS) entry which is preliminary data.</text>
</comment>
<gene>
    <name evidence="3" type="ORF">MALL_0680</name>
</gene>
<evidence type="ECO:0000256" key="1">
    <source>
        <dbReference type="ARBA" id="ARBA00023163"/>
    </source>
</evidence>
<dbReference type="Gene3D" id="1.10.10.1250">
    <property type="entry name" value="RNA polymerase, subunit delta, N-terminal domain"/>
    <property type="match status" value="1"/>
</dbReference>
<evidence type="ECO:0000259" key="2">
    <source>
        <dbReference type="PROSITE" id="PS51913"/>
    </source>
</evidence>
<dbReference type="OrthoDB" id="399771at2"/>
<proteinExistence type="predicted"/>
<dbReference type="Proteomes" id="UP000004757">
    <property type="component" value="Unassembled WGS sequence"/>
</dbReference>
<reference evidence="3 4" key="1">
    <citation type="submission" date="2010-03" db="EMBL/GenBank/DDBJ databases">
        <authorList>
            <person name="Glass J.I."/>
            <person name="Benders G.A."/>
            <person name="Durkin A.S."/>
            <person name="Farmerie W.G."/>
            <person name="Hlavinka K."/>
            <person name="Hostetler J."/>
            <person name="Jackson J."/>
            <person name="May M.A."/>
            <person name="Miller R.H."/>
            <person name="Paralanov V."/>
            <person name="Radune D."/>
            <person name="Szczypinski B."/>
            <person name="Brown D.R."/>
        </authorList>
    </citation>
    <scope>NUCLEOTIDE SEQUENCE [LARGE SCALE GENOMIC DNA]</scope>
    <source>
        <strain evidence="3 4">A21JP2</strain>
    </source>
</reference>
<dbReference type="AlphaFoldDB" id="D4XVA9"/>
<dbReference type="EMBL" id="ADNC01000007">
    <property type="protein sequence ID" value="EFF41624.1"/>
    <property type="molecule type" value="Genomic_DNA"/>
</dbReference>
<dbReference type="PROSITE" id="PS51913">
    <property type="entry name" value="HTH_HARE"/>
    <property type="match status" value="1"/>
</dbReference>
<dbReference type="eggNOG" id="ENOG5030SF8">
    <property type="taxonomic scope" value="Bacteria"/>
</dbReference>
<evidence type="ECO:0000313" key="4">
    <source>
        <dbReference type="Proteomes" id="UP000004757"/>
    </source>
</evidence>
<dbReference type="RefSeq" id="WP_005683321.1">
    <property type="nucleotide sequence ID" value="NZ_ADNC01000007.1"/>
</dbReference>
<name>D4XVA9_9BACT</name>
<dbReference type="InterPro" id="IPR007759">
    <property type="entry name" value="Asxl_HARE-HTH"/>
</dbReference>
<dbReference type="InterPro" id="IPR038087">
    <property type="entry name" value="RNAP_delta_N_dom_sf"/>
</dbReference>
<keyword evidence="4" id="KW-1185">Reference proteome</keyword>
<organism evidence="3 4">
    <name type="scientific">Mycoplasmopsis alligatoris A21JP2</name>
    <dbReference type="NCBI Taxonomy" id="747682"/>
    <lineage>
        <taxon>Bacteria</taxon>
        <taxon>Bacillati</taxon>
        <taxon>Mycoplasmatota</taxon>
        <taxon>Mycoplasmoidales</taxon>
        <taxon>Metamycoplasmataceae</taxon>
        <taxon>Mycoplasmopsis</taxon>
    </lineage>
</organism>
<sequence>MKTMIDLAIEVVSSDKDRWFTFEEIFEHVENNLRESWTNNFVNEKNDYEQIKTKKLGELYRFLTVTGSFSRNSDGLWKINVHKFN</sequence>
<dbReference type="GO" id="GO:0006355">
    <property type="term" value="P:regulation of DNA-templated transcription"/>
    <property type="evidence" value="ECO:0007669"/>
    <property type="project" value="InterPro"/>
</dbReference>
<keyword evidence="1" id="KW-0804">Transcription</keyword>
<accession>D4XVA9</accession>